<keyword evidence="4" id="KW-1185">Reference proteome</keyword>
<proteinExistence type="predicted"/>
<evidence type="ECO:0000313" key="3">
    <source>
        <dbReference type="EMBL" id="MBQ0851620.1"/>
    </source>
</evidence>
<sequence length="212" mass="22515">MTATSTATAPIDPEPDTASGRTSPWWRPAELLKRRWPTFLAVALVLLMSADGGSGDPADSVSAFGDALPLLPLLYVITHQLGRPRATWPVLGLGLAVVVGLRAQDLVSQPVALVTLALAVLVWGAVRGTPHGRTVFGVQAAGTLVFGALALVGLAVDPDLGRYLVAAGWFFHGVWDFVHLRHSRLDQVVSPTFAEWCAVVDVLVAVQLLFLL</sequence>
<feature type="transmembrane region" description="Helical" evidence="2">
    <location>
        <begin position="109"/>
        <end position="126"/>
    </location>
</feature>
<keyword evidence="2" id="KW-0472">Membrane</keyword>
<evidence type="ECO:0000256" key="2">
    <source>
        <dbReference type="SAM" id="Phobius"/>
    </source>
</evidence>
<name>A0A941B5N3_9ACTN</name>
<dbReference type="AlphaFoldDB" id="A0A941B5N3"/>
<feature type="transmembrane region" description="Helical" evidence="2">
    <location>
        <begin position="192"/>
        <end position="211"/>
    </location>
</feature>
<accession>A0A941B5N3</accession>
<reference evidence="3 4" key="1">
    <citation type="submission" date="2021-04" db="EMBL/GenBank/DDBJ databases">
        <authorList>
            <person name="Tang X."/>
            <person name="Zhou X."/>
            <person name="Chen X."/>
            <person name="Cernava T."/>
            <person name="Zhang C."/>
        </authorList>
    </citation>
    <scope>NUCLEOTIDE SEQUENCE [LARGE SCALE GENOMIC DNA]</scope>
    <source>
        <strain evidence="3 4">BH-SS-21</strain>
    </source>
</reference>
<feature type="transmembrane region" description="Helical" evidence="2">
    <location>
        <begin position="138"/>
        <end position="156"/>
    </location>
</feature>
<feature type="transmembrane region" description="Helical" evidence="2">
    <location>
        <begin position="86"/>
        <end position="103"/>
    </location>
</feature>
<protein>
    <submittedName>
        <fullName evidence="3">Uncharacterized protein</fullName>
    </submittedName>
</protein>
<dbReference type="Proteomes" id="UP000677413">
    <property type="component" value="Unassembled WGS sequence"/>
</dbReference>
<dbReference type="EMBL" id="JAGPYQ010000001">
    <property type="protein sequence ID" value="MBQ0851620.1"/>
    <property type="molecule type" value="Genomic_DNA"/>
</dbReference>
<gene>
    <name evidence="3" type="ORF">J8N05_25975</name>
</gene>
<comment type="caution">
    <text evidence="3">The sequence shown here is derived from an EMBL/GenBank/DDBJ whole genome shotgun (WGS) entry which is preliminary data.</text>
</comment>
<evidence type="ECO:0000313" key="4">
    <source>
        <dbReference type="Proteomes" id="UP000677413"/>
    </source>
</evidence>
<keyword evidence="2" id="KW-1133">Transmembrane helix</keyword>
<evidence type="ECO:0000256" key="1">
    <source>
        <dbReference type="SAM" id="MobiDB-lite"/>
    </source>
</evidence>
<feature type="region of interest" description="Disordered" evidence="1">
    <location>
        <begin position="1"/>
        <end position="24"/>
    </location>
</feature>
<keyword evidence="2" id="KW-0812">Transmembrane</keyword>
<organism evidence="3 4">
    <name type="scientific">Streptomyces liliiviolaceus</name>
    <dbReference type="NCBI Taxonomy" id="2823109"/>
    <lineage>
        <taxon>Bacteria</taxon>
        <taxon>Bacillati</taxon>
        <taxon>Actinomycetota</taxon>
        <taxon>Actinomycetes</taxon>
        <taxon>Kitasatosporales</taxon>
        <taxon>Streptomycetaceae</taxon>
        <taxon>Streptomyces</taxon>
    </lineage>
</organism>
<dbReference type="RefSeq" id="WP_210886557.1">
    <property type="nucleotide sequence ID" value="NZ_JAGPYQ010000001.1"/>
</dbReference>